<dbReference type="AlphaFoldDB" id="A0A6N8J4A6"/>
<accession>A0A6N8J4A6</accession>
<organism evidence="2 3">
    <name type="scientific">Chitinophaga oryziterrae</name>
    <dbReference type="NCBI Taxonomy" id="1031224"/>
    <lineage>
        <taxon>Bacteria</taxon>
        <taxon>Pseudomonadati</taxon>
        <taxon>Bacteroidota</taxon>
        <taxon>Chitinophagia</taxon>
        <taxon>Chitinophagales</taxon>
        <taxon>Chitinophagaceae</taxon>
        <taxon>Chitinophaga</taxon>
    </lineage>
</organism>
<comment type="caution">
    <text evidence="2">The sequence shown here is derived from an EMBL/GenBank/DDBJ whole genome shotgun (WGS) entry which is preliminary data.</text>
</comment>
<dbReference type="Proteomes" id="UP000468388">
    <property type="component" value="Unassembled WGS sequence"/>
</dbReference>
<dbReference type="EMBL" id="WRXO01000001">
    <property type="protein sequence ID" value="MVT39106.1"/>
    <property type="molecule type" value="Genomic_DNA"/>
</dbReference>
<feature type="chain" id="PRO_5026991776" description="DUF4141 domain-containing protein" evidence="1">
    <location>
        <begin position="21"/>
        <end position="190"/>
    </location>
</feature>
<feature type="signal peptide" evidence="1">
    <location>
        <begin position="1"/>
        <end position="20"/>
    </location>
</feature>
<protein>
    <recommendedName>
        <fullName evidence="4">DUF4141 domain-containing protein</fullName>
    </recommendedName>
</protein>
<dbReference type="RefSeq" id="WP_157297809.1">
    <property type="nucleotide sequence ID" value="NZ_BAAAZB010000005.1"/>
</dbReference>
<proteinExistence type="predicted"/>
<name>A0A6N8J4A6_9BACT</name>
<evidence type="ECO:0008006" key="4">
    <source>
        <dbReference type="Google" id="ProtNLM"/>
    </source>
</evidence>
<dbReference type="OrthoDB" id="668290at2"/>
<evidence type="ECO:0000256" key="1">
    <source>
        <dbReference type="SAM" id="SignalP"/>
    </source>
</evidence>
<gene>
    <name evidence="2" type="ORF">GO495_00800</name>
</gene>
<keyword evidence="1" id="KW-0732">Signal</keyword>
<keyword evidence="3" id="KW-1185">Reference proteome</keyword>
<evidence type="ECO:0000313" key="3">
    <source>
        <dbReference type="Proteomes" id="UP000468388"/>
    </source>
</evidence>
<sequence>MLRPLLFLIITSLCASYASAQSVPVEDVSKSMLNWTQHLNADVDKYFTREKRDELIRNLDAFKQALTLYAKTRKNLSDSIFRKNIAPGNKDPKNLELLKGQMGEVIRQMRNVTDLTNNELREEGDRLNDKIYNVLNGDGNQFLSYLEAFLSGLAVTKKEMALDNGTTYDRLQQSINLLTSTQEKIRGKMK</sequence>
<evidence type="ECO:0000313" key="2">
    <source>
        <dbReference type="EMBL" id="MVT39106.1"/>
    </source>
</evidence>
<reference evidence="2 3" key="1">
    <citation type="submission" date="2019-12" db="EMBL/GenBank/DDBJ databases">
        <title>The draft genomic sequence of strain Chitinophaga oryziterrae JCM 16595.</title>
        <authorList>
            <person name="Zhang X."/>
        </authorList>
    </citation>
    <scope>NUCLEOTIDE SEQUENCE [LARGE SCALE GENOMIC DNA]</scope>
    <source>
        <strain evidence="2 3">JCM 16595</strain>
    </source>
</reference>